<evidence type="ECO:0000259" key="1">
    <source>
        <dbReference type="Pfam" id="PF13229"/>
    </source>
</evidence>
<evidence type="ECO:0000313" key="2">
    <source>
        <dbReference type="EMBL" id="ARQ13490.1"/>
    </source>
</evidence>
<dbReference type="AlphaFoldDB" id="A0AAN1BLK3"/>
<reference evidence="2 3" key="1">
    <citation type="submission" date="2017-04" db="EMBL/GenBank/DDBJ databases">
        <title>Complete genome sequences of Rhizobium genomic linages associated to common bean (phaseolus vulgaris).</title>
        <authorList>
            <person name="Santamaria R.I."/>
            <person name="Bustos P."/>
            <person name="Perez-Carrascal O."/>
            <person name="Martinez-Flores I."/>
            <person name="Juarez S."/>
            <person name="Lozano L."/>
            <person name="Miranda F."/>
            <person name="Vinuesa P."/>
            <person name="Martinez-Romero E."/>
            <person name="Cevallos M.A."/>
            <person name="Romero D."/>
            <person name="Davila G."/>
            <person name="Gonzalez V."/>
        </authorList>
    </citation>
    <scope>NUCLEOTIDE SEQUENCE [LARGE SCALE GENOMIC DNA]</scope>
    <source>
        <strain evidence="2 3">NXC12</strain>
        <plasmid evidence="3">pretnxc12d</plasmid>
    </source>
</reference>
<keyword evidence="2" id="KW-0456">Lyase</keyword>
<sequence>MNPPGYVSNWTVRNVEVDHTGLAKSGSITFRTGWNITIENSTINDVNGDGIWIEKIKGVTLLNNTVTNAHGAAADAVQLNDSSNIVISCNYFDQTGAVMREGVLTLVWPVDAVIEGNTIIGGGFGISAQPGAISPSMITISLAMAATAGLAPSVSATRATRATTIYQATISMTASGAYRSAPLARRPMFVRSFDDRERPANAFSRCRGIEL</sequence>
<dbReference type="SMART" id="SM00710">
    <property type="entry name" value="PbH1"/>
    <property type="match status" value="4"/>
</dbReference>
<dbReference type="Gene3D" id="2.160.20.10">
    <property type="entry name" value="Single-stranded right-handed beta-helix, Pectin lyase-like"/>
    <property type="match status" value="1"/>
</dbReference>
<evidence type="ECO:0000313" key="3">
    <source>
        <dbReference type="Proteomes" id="UP000194159"/>
    </source>
</evidence>
<dbReference type="SUPFAM" id="SSF51126">
    <property type="entry name" value="Pectin lyase-like"/>
    <property type="match status" value="1"/>
</dbReference>
<organism evidence="2 3">
    <name type="scientific">Rhizobium etli</name>
    <dbReference type="NCBI Taxonomy" id="29449"/>
    <lineage>
        <taxon>Bacteria</taxon>
        <taxon>Pseudomonadati</taxon>
        <taxon>Pseudomonadota</taxon>
        <taxon>Alphaproteobacteria</taxon>
        <taxon>Hyphomicrobiales</taxon>
        <taxon>Rhizobiaceae</taxon>
        <taxon>Rhizobium/Agrobacterium group</taxon>
        <taxon>Rhizobium</taxon>
    </lineage>
</organism>
<feature type="domain" description="Right handed beta helix" evidence="1">
    <location>
        <begin position="8"/>
        <end position="132"/>
    </location>
</feature>
<proteinExistence type="predicted"/>
<dbReference type="InterPro" id="IPR012334">
    <property type="entry name" value="Pectin_lyas_fold"/>
</dbReference>
<dbReference type="InterPro" id="IPR039448">
    <property type="entry name" value="Beta_helix"/>
</dbReference>
<dbReference type="Proteomes" id="UP000194159">
    <property type="component" value="Plasmid pRetNXC12d"/>
</dbReference>
<dbReference type="EMBL" id="CP020910">
    <property type="protein sequence ID" value="ARQ13490.1"/>
    <property type="molecule type" value="Genomic_DNA"/>
</dbReference>
<protein>
    <submittedName>
        <fullName evidence="2">Pectin lyase fold/virulence factor domain-containing protein</fullName>
    </submittedName>
</protein>
<dbReference type="InterPro" id="IPR011050">
    <property type="entry name" value="Pectin_lyase_fold/virulence"/>
</dbReference>
<gene>
    <name evidence="2" type="ORF">NXC12_PD00401</name>
</gene>
<geneLocation type="plasmid" evidence="3">
    <name>pretnxc12d</name>
</geneLocation>
<accession>A0AAN1BLK3</accession>
<dbReference type="InterPro" id="IPR006626">
    <property type="entry name" value="PbH1"/>
</dbReference>
<keyword evidence="2" id="KW-0614">Plasmid</keyword>
<name>A0AAN1BLK3_RHIET</name>
<dbReference type="Pfam" id="PF13229">
    <property type="entry name" value="Beta_helix"/>
    <property type="match status" value="1"/>
</dbReference>
<dbReference type="GO" id="GO:0016829">
    <property type="term" value="F:lyase activity"/>
    <property type="evidence" value="ECO:0007669"/>
    <property type="project" value="UniProtKB-KW"/>
</dbReference>